<reference evidence="1 2" key="1">
    <citation type="submission" date="2024-01" db="EMBL/GenBank/DDBJ databases">
        <title>A draft genome for the cacao thread blight pathogen Marasmiellus scandens.</title>
        <authorList>
            <person name="Baruah I.K."/>
            <person name="Leung J."/>
            <person name="Bukari Y."/>
            <person name="Amoako-Attah I."/>
            <person name="Meinhardt L.W."/>
            <person name="Bailey B.A."/>
            <person name="Cohen S.P."/>
        </authorList>
    </citation>
    <scope>NUCLEOTIDE SEQUENCE [LARGE SCALE GENOMIC DNA]</scope>
    <source>
        <strain evidence="1 2">GH-19</strain>
    </source>
</reference>
<protein>
    <submittedName>
        <fullName evidence="1">Uncharacterized protein</fullName>
    </submittedName>
</protein>
<organism evidence="1 2">
    <name type="scientific">Marasmiellus scandens</name>
    <dbReference type="NCBI Taxonomy" id="2682957"/>
    <lineage>
        <taxon>Eukaryota</taxon>
        <taxon>Fungi</taxon>
        <taxon>Dikarya</taxon>
        <taxon>Basidiomycota</taxon>
        <taxon>Agaricomycotina</taxon>
        <taxon>Agaricomycetes</taxon>
        <taxon>Agaricomycetidae</taxon>
        <taxon>Agaricales</taxon>
        <taxon>Marasmiineae</taxon>
        <taxon>Omphalotaceae</taxon>
        <taxon>Marasmiellus</taxon>
    </lineage>
</organism>
<keyword evidence="2" id="KW-1185">Reference proteome</keyword>
<evidence type="ECO:0000313" key="1">
    <source>
        <dbReference type="EMBL" id="KAK7462353.1"/>
    </source>
</evidence>
<comment type="caution">
    <text evidence="1">The sequence shown here is derived from an EMBL/GenBank/DDBJ whole genome shotgun (WGS) entry which is preliminary data.</text>
</comment>
<gene>
    <name evidence="1" type="ORF">VKT23_007954</name>
</gene>
<evidence type="ECO:0000313" key="2">
    <source>
        <dbReference type="Proteomes" id="UP001498398"/>
    </source>
</evidence>
<dbReference type="EMBL" id="JBANRG010000011">
    <property type="protein sequence ID" value="KAK7462353.1"/>
    <property type="molecule type" value="Genomic_DNA"/>
</dbReference>
<proteinExistence type="predicted"/>
<name>A0ABR1JN51_9AGAR</name>
<accession>A0ABR1JN51</accession>
<dbReference type="Proteomes" id="UP001498398">
    <property type="component" value="Unassembled WGS sequence"/>
</dbReference>
<sequence>MHYAYQARTGKVALFWGSNDTRSAFRRMEWEGLELSGDDATNPDTRCFRDCTPSPASPLTPPNINPPTTTCVIHGLGFNPRYLRSEYFPFGPLNFHRNHLKSQASSPPSYSSLPGLFQQTI</sequence>